<dbReference type="PANTHER" id="PTHR48094:SF11">
    <property type="entry name" value="GLUTATHIONE-INDEPENDENT GLYOXALASE HSP31-RELATED"/>
    <property type="match status" value="1"/>
</dbReference>
<evidence type="ECO:0000313" key="5">
    <source>
        <dbReference type="EMBL" id="SDZ26214.1"/>
    </source>
</evidence>
<dbReference type="InterPro" id="IPR002818">
    <property type="entry name" value="DJ-1/PfpI"/>
</dbReference>
<feature type="domain" description="DJ-1/PfpI" evidence="4">
    <location>
        <begin position="34"/>
        <end position="226"/>
    </location>
</feature>
<keyword evidence="6" id="KW-1185">Reference proteome</keyword>
<keyword evidence="5" id="KW-0378">Hydrolase</keyword>
<proteinExistence type="inferred from homology"/>
<dbReference type="SUPFAM" id="SSF52317">
    <property type="entry name" value="Class I glutamine amidotransferase-like"/>
    <property type="match status" value="1"/>
</dbReference>
<dbReference type="PANTHER" id="PTHR48094">
    <property type="entry name" value="PROTEIN/NUCLEIC ACID DEGLYCASE DJ-1-RELATED"/>
    <property type="match status" value="1"/>
</dbReference>
<dbReference type="InterPro" id="IPR050325">
    <property type="entry name" value="Prot/Nucl_acid_deglycase"/>
</dbReference>
<keyword evidence="1" id="KW-0346">Stress response</keyword>
<evidence type="ECO:0000313" key="6">
    <source>
        <dbReference type="Proteomes" id="UP000199515"/>
    </source>
</evidence>
<organism evidence="5 6">
    <name type="scientific">Amycolatopsis xylanica</name>
    <dbReference type="NCBI Taxonomy" id="589385"/>
    <lineage>
        <taxon>Bacteria</taxon>
        <taxon>Bacillati</taxon>
        <taxon>Actinomycetota</taxon>
        <taxon>Actinomycetes</taxon>
        <taxon>Pseudonocardiales</taxon>
        <taxon>Pseudonocardiaceae</taxon>
        <taxon>Amycolatopsis</taxon>
    </lineage>
</organism>
<protein>
    <submittedName>
        <fullName evidence="5">Putative intracellular protease/amidase</fullName>
    </submittedName>
</protein>
<reference evidence="5 6" key="1">
    <citation type="submission" date="2016-10" db="EMBL/GenBank/DDBJ databases">
        <authorList>
            <person name="de Groot N.N."/>
        </authorList>
    </citation>
    <scope>NUCLEOTIDE SEQUENCE [LARGE SCALE GENOMIC DNA]</scope>
    <source>
        <strain evidence="5 6">CPCC 202699</strain>
    </source>
</reference>
<keyword evidence="5" id="KW-0645">Protease</keyword>
<evidence type="ECO:0000256" key="3">
    <source>
        <dbReference type="ARBA" id="ARBA00038493"/>
    </source>
</evidence>
<name>A0A1H3RKE3_9PSEU</name>
<evidence type="ECO:0000259" key="4">
    <source>
        <dbReference type="Pfam" id="PF01965"/>
    </source>
</evidence>
<dbReference type="GO" id="GO:0019243">
    <property type="term" value="P:methylglyoxal catabolic process to D-lactate via S-lactoyl-glutathione"/>
    <property type="evidence" value="ECO:0007669"/>
    <property type="project" value="TreeGrafter"/>
</dbReference>
<dbReference type="GO" id="GO:0019172">
    <property type="term" value="F:glyoxalase III activity"/>
    <property type="evidence" value="ECO:0007669"/>
    <property type="project" value="TreeGrafter"/>
</dbReference>
<dbReference type="GO" id="GO:0005737">
    <property type="term" value="C:cytoplasm"/>
    <property type="evidence" value="ECO:0007669"/>
    <property type="project" value="TreeGrafter"/>
</dbReference>
<keyword evidence="2" id="KW-0456">Lyase</keyword>
<dbReference type="GO" id="GO:0008233">
    <property type="term" value="F:peptidase activity"/>
    <property type="evidence" value="ECO:0007669"/>
    <property type="project" value="UniProtKB-KW"/>
</dbReference>
<gene>
    <name evidence="5" type="ORF">SAMN05421504_111158</name>
</gene>
<evidence type="ECO:0000256" key="2">
    <source>
        <dbReference type="ARBA" id="ARBA00023239"/>
    </source>
</evidence>
<dbReference type="Proteomes" id="UP000199515">
    <property type="component" value="Unassembled WGS sequence"/>
</dbReference>
<sequence length="237" mass="24732">MVDSGMAKILMIVSAADHVRLTDGTDHPTGFWAEELAESHRVLLAAGHTVDVATPDGVRPTVDAVSLDERGGVDPAEGARFRAYLESIDAQLSSPLKLSAVSAADYDALYLPGGHGPMTDLAFDAETGRLLKEADAQGKIIGALCHGLAALLSARKEDGSFAFAGRSMTSFSDAEEMQGGTGDKSPFFVESRLREEGATVTTAAPWSDQVVVDGNLITGQNPQSSVSTADRVNAALA</sequence>
<dbReference type="Pfam" id="PF01965">
    <property type="entry name" value="DJ-1_PfpI"/>
    <property type="match status" value="1"/>
</dbReference>
<dbReference type="GO" id="GO:0006508">
    <property type="term" value="P:proteolysis"/>
    <property type="evidence" value="ECO:0007669"/>
    <property type="project" value="UniProtKB-KW"/>
</dbReference>
<comment type="similarity">
    <text evidence="3">Belongs to the peptidase C56 family. HSP31-like subfamily.</text>
</comment>
<dbReference type="EMBL" id="FNON01000011">
    <property type="protein sequence ID" value="SDZ26214.1"/>
    <property type="molecule type" value="Genomic_DNA"/>
</dbReference>
<dbReference type="AlphaFoldDB" id="A0A1H3RKE3"/>
<dbReference type="Gene3D" id="3.40.50.880">
    <property type="match status" value="1"/>
</dbReference>
<evidence type="ECO:0000256" key="1">
    <source>
        <dbReference type="ARBA" id="ARBA00023016"/>
    </source>
</evidence>
<accession>A0A1H3RKE3</accession>
<dbReference type="InterPro" id="IPR029062">
    <property type="entry name" value="Class_I_gatase-like"/>
</dbReference>
<dbReference type="STRING" id="589385.SAMN05421504_111158"/>
<dbReference type="CDD" id="cd03141">
    <property type="entry name" value="GATase1_Hsp31_like"/>
    <property type="match status" value="1"/>
</dbReference>